<comment type="similarity">
    <text evidence="1">Belongs to the cytochrome P450 family.</text>
</comment>
<name>A0A1I2BWG3_9BACT</name>
<dbReference type="OrthoDB" id="9764248at2"/>
<dbReference type="InterPro" id="IPR002401">
    <property type="entry name" value="Cyt_P450_E_grp-I"/>
</dbReference>
<evidence type="ECO:0000313" key="8">
    <source>
        <dbReference type="EMBL" id="SFE60322.1"/>
    </source>
</evidence>
<dbReference type="GO" id="GO:0005506">
    <property type="term" value="F:iron ion binding"/>
    <property type="evidence" value="ECO:0007669"/>
    <property type="project" value="InterPro"/>
</dbReference>
<dbReference type="PRINTS" id="PR00463">
    <property type="entry name" value="EP450I"/>
</dbReference>
<evidence type="ECO:0000256" key="4">
    <source>
        <dbReference type="ARBA" id="ARBA00023002"/>
    </source>
</evidence>
<accession>A0A1I2BWG3</accession>
<dbReference type="PANTHER" id="PTHR24291:SF50">
    <property type="entry name" value="BIFUNCTIONAL ALBAFLAVENONE MONOOXYGENASE_TERPENE SYNTHASE"/>
    <property type="match status" value="1"/>
</dbReference>
<dbReference type="CDD" id="cd20620">
    <property type="entry name" value="CYP132-like"/>
    <property type="match status" value="1"/>
</dbReference>
<dbReference type="EMBL" id="FOMX01000016">
    <property type="protein sequence ID" value="SFE60322.1"/>
    <property type="molecule type" value="Genomic_DNA"/>
</dbReference>
<dbReference type="Gene3D" id="1.10.630.10">
    <property type="entry name" value="Cytochrome P450"/>
    <property type="match status" value="1"/>
</dbReference>
<organism evidence="8 9">
    <name type="scientific">Nannocystis exedens</name>
    <dbReference type="NCBI Taxonomy" id="54"/>
    <lineage>
        <taxon>Bacteria</taxon>
        <taxon>Pseudomonadati</taxon>
        <taxon>Myxococcota</taxon>
        <taxon>Polyangia</taxon>
        <taxon>Nannocystales</taxon>
        <taxon>Nannocystaceae</taxon>
        <taxon>Nannocystis</taxon>
    </lineage>
</organism>
<evidence type="ECO:0000256" key="5">
    <source>
        <dbReference type="ARBA" id="ARBA00023004"/>
    </source>
</evidence>
<dbReference type="RefSeq" id="WP_096329283.1">
    <property type="nucleotide sequence ID" value="NZ_FOMX01000016.1"/>
</dbReference>
<comment type="cofactor">
    <cofactor evidence="7">
        <name>heme</name>
        <dbReference type="ChEBI" id="CHEBI:30413"/>
    </cofactor>
</comment>
<keyword evidence="4" id="KW-0560">Oxidoreductase</keyword>
<reference evidence="9" key="1">
    <citation type="submission" date="2016-10" db="EMBL/GenBank/DDBJ databases">
        <authorList>
            <person name="Varghese N."/>
            <person name="Submissions S."/>
        </authorList>
    </citation>
    <scope>NUCLEOTIDE SEQUENCE [LARGE SCALE GENOMIC DNA]</scope>
    <source>
        <strain evidence="9">ATCC 25963</strain>
    </source>
</reference>
<dbReference type="PRINTS" id="PR00385">
    <property type="entry name" value="P450"/>
</dbReference>
<evidence type="ECO:0000256" key="3">
    <source>
        <dbReference type="ARBA" id="ARBA00022723"/>
    </source>
</evidence>
<evidence type="ECO:0000313" key="9">
    <source>
        <dbReference type="Proteomes" id="UP000199400"/>
    </source>
</evidence>
<dbReference type="InterPro" id="IPR036396">
    <property type="entry name" value="Cyt_P450_sf"/>
</dbReference>
<dbReference type="GO" id="GO:0020037">
    <property type="term" value="F:heme binding"/>
    <property type="evidence" value="ECO:0007669"/>
    <property type="project" value="InterPro"/>
</dbReference>
<dbReference type="STRING" id="54.SAMN02745121_04817"/>
<dbReference type="Proteomes" id="UP000199400">
    <property type="component" value="Unassembled WGS sequence"/>
</dbReference>
<feature type="binding site" description="axial binding residue" evidence="7">
    <location>
        <position position="393"/>
    </location>
    <ligand>
        <name>heme</name>
        <dbReference type="ChEBI" id="CHEBI:30413"/>
    </ligand>
    <ligandPart>
        <name>Fe</name>
        <dbReference type="ChEBI" id="CHEBI:18248"/>
    </ligandPart>
</feature>
<keyword evidence="3 7" id="KW-0479">Metal-binding</keyword>
<dbReference type="GO" id="GO:0004497">
    <property type="term" value="F:monooxygenase activity"/>
    <property type="evidence" value="ECO:0007669"/>
    <property type="project" value="UniProtKB-KW"/>
</dbReference>
<dbReference type="AlphaFoldDB" id="A0A1I2BWG3"/>
<keyword evidence="6" id="KW-0503">Monooxygenase</keyword>
<dbReference type="PANTHER" id="PTHR24291">
    <property type="entry name" value="CYTOCHROME P450 FAMILY 4"/>
    <property type="match status" value="1"/>
</dbReference>
<evidence type="ECO:0000256" key="1">
    <source>
        <dbReference type="ARBA" id="ARBA00010617"/>
    </source>
</evidence>
<dbReference type="GO" id="GO:0016705">
    <property type="term" value="F:oxidoreductase activity, acting on paired donors, with incorporation or reduction of molecular oxygen"/>
    <property type="evidence" value="ECO:0007669"/>
    <property type="project" value="InterPro"/>
</dbReference>
<dbReference type="SUPFAM" id="SSF48264">
    <property type="entry name" value="Cytochrome P450"/>
    <property type="match status" value="1"/>
</dbReference>
<evidence type="ECO:0000256" key="7">
    <source>
        <dbReference type="PIRSR" id="PIRSR602401-1"/>
    </source>
</evidence>
<sequence>MRTPGPRLLQFIHGVRKRGFLDFIGTQWREHGDVFQVRIGRRTLLFAMHPDAVEHVSVSHRQNYDKRASYDSVRKYLIGDGLVTSSGELWRRQRKLMAPFFTPKGVQTYADLFIRDCARLVERWQELAAAGTEVEIAEEMTLITASIILKAMFSTETMESIHQMKDAVGTMIAFADTAMTGFYLPLWVPTTKNRRYLAAREMVHRSIAAVIAQRRATDESTWPDDLLSRLMKARDEETGQPMSEVLLRDESITTFFAGHETTARTMTFAWYALATNPKVTERLHEELDRVLGGRAPTADDLRRLPYALQVVKEVLRLYPAAPFYVRDAVAADKIAGFDVPAGAAVMLSPYYTHRHPQFWDDPEVFDPDRWTRERESARHGHAYHPFAAGPRICIGNNFSLLESHVLLVMLAQRFTPRLRPGYEPRWVMQGTLGLAGGLPMTIAAR</sequence>
<gene>
    <name evidence="8" type="ORF">SAMN02745121_04817</name>
</gene>
<protein>
    <submittedName>
        <fullName evidence="8">Cytochrome P450</fullName>
    </submittedName>
</protein>
<keyword evidence="5 7" id="KW-0408">Iron</keyword>
<keyword evidence="9" id="KW-1185">Reference proteome</keyword>
<dbReference type="InterPro" id="IPR050196">
    <property type="entry name" value="Cytochrome_P450_Monoox"/>
</dbReference>
<dbReference type="InterPro" id="IPR001128">
    <property type="entry name" value="Cyt_P450"/>
</dbReference>
<evidence type="ECO:0000256" key="2">
    <source>
        <dbReference type="ARBA" id="ARBA00022617"/>
    </source>
</evidence>
<proteinExistence type="inferred from homology"/>
<dbReference type="Pfam" id="PF00067">
    <property type="entry name" value="p450"/>
    <property type="match status" value="1"/>
</dbReference>
<evidence type="ECO:0000256" key="6">
    <source>
        <dbReference type="ARBA" id="ARBA00023033"/>
    </source>
</evidence>
<keyword evidence="2 7" id="KW-0349">Heme</keyword>